<evidence type="ECO:0000259" key="4">
    <source>
        <dbReference type="PROSITE" id="PS50930"/>
    </source>
</evidence>
<dbReference type="AlphaFoldDB" id="A0A1N7JRM2"/>
<sequence>MSYRVLVVDDEPLARQRLKRLLDEHKDFACIAEAGDGQAAVDWLSQFRADLVLLDIQMPGLDGLQAAEKIRSLANPPVIVFCTAYDDHALAAFDVDAADYLLKPIRKEDLIRALSRAAERLSRQVAGPAARTHISARTSQGLVLTPVDDVLFFSADQKYVSMHHADGETLIDDSLKQLEEEFPQRFMRIHRSYLVASDRVQRLENTDDGVVLWLRGSDHPLPVSRRHAPGVKKHLRGC</sequence>
<keyword evidence="2" id="KW-0597">Phosphoprotein</keyword>
<evidence type="ECO:0000313" key="5">
    <source>
        <dbReference type="EMBL" id="SIS52002.1"/>
    </source>
</evidence>
<dbReference type="RefSeq" id="WP_076514324.1">
    <property type="nucleotide sequence ID" value="NZ_FTOH01000002.1"/>
</dbReference>
<dbReference type="SUPFAM" id="SSF52172">
    <property type="entry name" value="CheY-like"/>
    <property type="match status" value="1"/>
</dbReference>
<name>A0A1N7JRM2_9GAMM</name>
<evidence type="ECO:0000256" key="1">
    <source>
        <dbReference type="ARBA" id="ARBA00023012"/>
    </source>
</evidence>
<dbReference type="OrthoDB" id="236568at2"/>
<dbReference type="PROSITE" id="PS50930">
    <property type="entry name" value="HTH_LYTTR"/>
    <property type="match status" value="1"/>
</dbReference>
<dbReference type="PROSITE" id="PS50110">
    <property type="entry name" value="RESPONSE_REGULATORY"/>
    <property type="match status" value="1"/>
</dbReference>
<dbReference type="InterPro" id="IPR046947">
    <property type="entry name" value="LytR-like"/>
</dbReference>
<dbReference type="SMART" id="SM00850">
    <property type="entry name" value="LytTR"/>
    <property type="match status" value="1"/>
</dbReference>
<dbReference type="Pfam" id="PF00072">
    <property type="entry name" value="Response_reg"/>
    <property type="match status" value="1"/>
</dbReference>
<dbReference type="STRING" id="484498.SAMN05421686_102164"/>
<dbReference type="SMART" id="SM00448">
    <property type="entry name" value="REC"/>
    <property type="match status" value="1"/>
</dbReference>
<dbReference type="Proteomes" id="UP000185639">
    <property type="component" value="Unassembled WGS sequence"/>
</dbReference>
<accession>A0A1N7JRM2</accession>
<feature type="domain" description="Response regulatory" evidence="3">
    <location>
        <begin position="4"/>
        <end position="118"/>
    </location>
</feature>
<protein>
    <submittedName>
        <fullName evidence="5">Two component transcriptional regulator, LytTR family</fullName>
    </submittedName>
</protein>
<proteinExistence type="predicted"/>
<organism evidence="5 6">
    <name type="scientific">Thalassolituus maritimus</name>
    <dbReference type="NCBI Taxonomy" id="484498"/>
    <lineage>
        <taxon>Bacteria</taxon>
        <taxon>Pseudomonadati</taxon>
        <taxon>Pseudomonadota</taxon>
        <taxon>Gammaproteobacteria</taxon>
        <taxon>Oceanospirillales</taxon>
        <taxon>Oceanospirillaceae</taxon>
        <taxon>Thalassolituus</taxon>
    </lineage>
</organism>
<gene>
    <name evidence="5" type="ORF">SAMN05421686_102164</name>
</gene>
<dbReference type="InterPro" id="IPR001789">
    <property type="entry name" value="Sig_transdc_resp-reg_receiver"/>
</dbReference>
<dbReference type="EMBL" id="FTOH01000002">
    <property type="protein sequence ID" value="SIS52002.1"/>
    <property type="molecule type" value="Genomic_DNA"/>
</dbReference>
<dbReference type="InterPro" id="IPR011006">
    <property type="entry name" value="CheY-like_superfamily"/>
</dbReference>
<feature type="modified residue" description="4-aspartylphosphate" evidence="2">
    <location>
        <position position="55"/>
    </location>
</feature>
<dbReference type="GO" id="GO:0003677">
    <property type="term" value="F:DNA binding"/>
    <property type="evidence" value="ECO:0007669"/>
    <property type="project" value="InterPro"/>
</dbReference>
<dbReference type="PANTHER" id="PTHR37299">
    <property type="entry name" value="TRANSCRIPTIONAL REGULATOR-RELATED"/>
    <property type="match status" value="1"/>
</dbReference>
<evidence type="ECO:0000256" key="2">
    <source>
        <dbReference type="PROSITE-ProRule" id="PRU00169"/>
    </source>
</evidence>
<dbReference type="InterPro" id="IPR007492">
    <property type="entry name" value="LytTR_DNA-bd_dom"/>
</dbReference>
<dbReference type="Gene3D" id="2.40.50.1020">
    <property type="entry name" value="LytTr DNA-binding domain"/>
    <property type="match status" value="1"/>
</dbReference>
<evidence type="ECO:0000313" key="6">
    <source>
        <dbReference type="Proteomes" id="UP000185639"/>
    </source>
</evidence>
<evidence type="ECO:0000259" key="3">
    <source>
        <dbReference type="PROSITE" id="PS50110"/>
    </source>
</evidence>
<dbReference type="Gene3D" id="3.40.50.2300">
    <property type="match status" value="1"/>
</dbReference>
<reference evidence="6" key="1">
    <citation type="submission" date="2017-01" db="EMBL/GenBank/DDBJ databases">
        <authorList>
            <person name="Varghese N."/>
            <person name="Submissions S."/>
        </authorList>
    </citation>
    <scope>NUCLEOTIDE SEQUENCE [LARGE SCALE GENOMIC DNA]</scope>
    <source>
        <strain evidence="6">DSM 24913</strain>
    </source>
</reference>
<dbReference type="Pfam" id="PF04397">
    <property type="entry name" value="LytTR"/>
    <property type="match status" value="1"/>
</dbReference>
<keyword evidence="1" id="KW-0902">Two-component regulatory system</keyword>
<keyword evidence="6" id="KW-1185">Reference proteome</keyword>
<dbReference type="PANTHER" id="PTHR37299:SF1">
    <property type="entry name" value="STAGE 0 SPORULATION PROTEIN A HOMOLOG"/>
    <property type="match status" value="1"/>
</dbReference>
<feature type="domain" description="HTH LytTR-type" evidence="4">
    <location>
        <begin position="134"/>
        <end position="237"/>
    </location>
</feature>
<dbReference type="GO" id="GO:0000156">
    <property type="term" value="F:phosphorelay response regulator activity"/>
    <property type="evidence" value="ECO:0007669"/>
    <property type="project" value="InterPro"/>
</dbReference>